<keyword evidence="2" id="KW-1185">Reference proteome</keyword>
<proteinExistence type="predicted"/>
<gene>
    <name evidence="1" type="ORF">SAMN02745119_01473</name>
</gene>
<accession>A0A1T4N0W7</accession>
<dbReference type="STRING" id="115783.SAMN02745119_01473"/>
<dbReference type="OrthoDB" id="9790466at2"/>
<dbReference type="Proteomes" id="UP000190102">
    <property type="component" value="Unassembled WGS sequence"/>
</dbReference>
<reference evidence="2" key="1">
    <citation type="submission" date="2017-02" db="EMBL/GenBank/DDBJ databases">
        <authorList>
            <person name="Varghese N."/>
            <person name="Submissions S."/>
        </authorList>
    </citation>
    <scope>NUCLEOTIDE SEQUENCE [LARGE SCALE GENOMIC DNA]</scope>
    <source>
        <strain evidence="2">ATCC BAA-34</strain>
    </source>
</reference>
<evidence type="ECO:0000313" key="2">
    <source>
        <dbReference type="Proteomes" id="UP000190102"/>
    </source>
</evidence>
<dbReference type="SUPFAM" id="SSF52172">
    <property type="entry name" value="CheY-like"/>
    <property type="match status" value="1"/>
</dbReference>
<name>A0A1T4N0W7_9BACT</name>
<dbReference type="EMBL" id="FUWR01000006">
    <property type="protein sequence ID" value="SJZ72677.1"/>
    <property type="molecule type" value="Genomic_DNA"/>
</dbReference>
<dbReference type="InterPro" id="IPR011006">
    <property type="entry name" value="CheY-like_superfamily"/>
</dbReference>
<evidence type="ECO:0000313" key="1">
    <source>
        <dbReference type="EMBL" id="SJZ72677.1"/>
    </source>
</evidence>
<organism evidence="1 2">
    <name type="scientific">Trichlorobacter thiogenes</name>
    <dbReference type="NCBI Taxonomy" id="115783"/>
    <lineage>
        <taxon>Bacteria</taxon>
        <taxon>Pseudomonadati</taxon>
        <taxon>Thermodesulfobacteriota</taxon>
        <taxon>Desulfuromonadia</taxon>
        <taxon>Geobacterales</taxon>
        <taxon>Geobacteraceae</taxon>
        <taxon>Trichlorobacter</taxon>
    </lineage>
</organism>
<dbReference type="RefSeq" id="WP_153304306.1">
    <property type="nucleotide sequence ID" value="NZ_FUWR01000006.1"/>
</dbReference>
<dbReference type="AlphaFoldDB" id="A0A1T4N0W7"/>
<sequence>MRCLTVEDDVTSRLLLQRILSVYGCCDVTVNDLEALVAFDLAHMEGMPYDMT</sequence>
<protein>
    <submittedName>
        <fullName evidence="1">Two-component system, chemotaxis family, response regulator CheY</fullName>
    </submittedName>
</protein>